<protein>
    <submittedName>
        <fullName evidence="1">Uncharacterized protein</fullName>
    </submittedName>
</protein>
<evidence type="ECO:0000313" key="1">
    <source>
        <dbReference type="EMBL" id="CAB4038455.1"/>
    </source>
</evidence>
<sequence length="203" mass="22636">MGNQATISREGTVTFAVVIVIDETFEPDLQNVNSLAFKNMTRRFLEFLIPLYQNRTGFLGIIFISYSGGSVVANVELLFNSSEPIPTVEEVRSPIAEARDNGSAPFTISSLKVTRKGESQDGFEAWKIGVAVCFAFVLLLLIFISAVVIVNGRKGKQTRYNLKDRRNSFDLDFDLFSSDGDKSNGIPNYAESFEMDERGDIYM</sequence>
<dbReference type="InterPro" id="IPR000082">
    <property type="entry name" value="SEA_dom"/>
</dbReference>
<name>A0A6S7JZH2_PARCT</name>
<evidence type="ECO:0000313" key="2">
    <source>
        <dbReference type="Proteomes" id="UP001152795"/>
    </source>
</evidence>
<accession>A0A6S7JZH2</accession>
<dbReference type="EMBL" id="CACRXK020024233">
    <property type="protein sequence ID" value="CAB4038455.1"/>
    <property type="molecule type" value="Genomic_DNA"/>
</dbReference>
<dbReference type="InterPro" id="IPR036364">
    <property type="entry name" value="SEA_dom_sf"/>
</dbReference>
<dbReference type="Pfam" id="PF01390">
    <property type="entry name" value="SEA"/>
    <property type="match status" value="1"/>
</dbReference>
<reference evidence="1" key="1">
    <citation type="submission" date="2020-04" db="EMBL/GenBank/DDBJ databases">
        <authorList>
            <person name="Alioto T."/>
            <person name="Alioto T."/>
            <person name="Gomez Garrido J."/>
        </authorList>
    </citation>
    <scope>NUCLEOTIDE SEQUENCE</scope>
    <source>
        <strain evidence="1">A484AB</strain>
    </source>
</reference>
<keyword evidence="2" id="KW-1185">Reference proteome</keyword>
<dbReference type="Proteomes" id="UP001152795">
    <property type="component" value="Unassembled WGS sequence"/>
</dbReference>
<dbReference type="OrthoDB" id="5951565at2759"/>
<organism evidence="1 2">
    <name type="scientific">Paramuricea clavata</name>
    <name type="common">Red gorgonian</name>
    <name type="synonym">Violescent sea-whip</name>
    <dbReference type="NCBI Taxonomy" id="317549"/>
    <lineage>
        <taxon>Eukaryota</taxon>
        <taxon>Metazoa</taxon>
        <taxon>Cnidaria</taxon>
        <taxon>Anthozoa</taxon>
        <taxon>Octocorallia</taxon>
        <taxon>Malacalcyonacea</taxon>
        <taxon>Plexauridae</taxon>
        <taxon>Paramuricea</taxon>
    </lineage>
</organism>
<dbReference type="PROSITE" id="PS50024">
    <property type="entry name" value="SEA"/>
    <property type="match status" value="1"/>
</dbReference>
<dbReference type="AlphaFoldDB" id="A0A6S7JZH2"/>
<dbReference type="SUPFAM" id="SSF82671">
    <property type="entry name" value="SEA domain"/>
    <property type="match status" value="1"/>
</dbReference>
<proteinExistence type="predicted"/>
<gene>
    <name evidence="1" type="ORF">PACLA_8A014039</name>
</gene>
<comment type="caution">
    <text evidence="1">The sequence shown here is derived from an EMBL/GenBank/DDBJ whole genome shotgun (WGS) entry which is preliminary data.</text>
</comment>